<feature type="domain" description="GH15-like" evidence="2">
    <location>
        <begin position="98"/>
        <end position="608"/>
    </location>
</feature>
<evidence type="ECO:0000313" key="4">
    <source>
        <dbReference type="Proteomes" id="UP000654075"/>
    </source>
</evidence>
<dbReference type="GO" id="GO:0005975">
    <property type="term" value="P:carbohydrate metabolic process"/>
    <property type="evidence" value="ECO:0007669"/>
    <property type="project" value="InterPro"/>
</dbReference>
<dbReference type="SUPFAM" id="SSF48208">
    <property type="entry name" value="Six-hairpin glycosidases"/>
    <property type="match status" value="1"/>
</dbReference>
<evidence type="ECO:0000256" key="1">
    <source>
        <dbReference type="SAM" id="SignalP"/>
    </source>
</evidence>
<reference evidence="3" key="1">
    <citation type="submission" date="2021-02" db="EMBL/GenBank/DDBJ databases">
        <authorList>
            <person name="Dougan E. K."/>
            <person name="Rhodes N."/>
            <person name="Thang M."/>
            <person name="Chan C."/>
        </authorList>
    </citation>
    <scope>NUCLEOTIDE SEQUENCE</scope>
</reference>
<evidence type="ECO:0000259" key="2">
    <source>
        <dbReference type="Pfam" id="PF00723"/>
    </source>
</evidence>
<dbReference type="OMA" id="SHFWNQS"/>
<feature type="chain" id="PRO_5032267395" description="GH15-like domain-containing protein" evidence="1">
    <location>
        <begin position="22"/>
        <end position="627"/>
    </location>
</feature>
<dbReference type="AlphaFoldDB" id="A0A813FQ94"/>
<protein>
    <recommendedName>
        <fullName evidence="2">GH15-like domain-containing protein</fullName>
    </recommendedName>
</protein>
<dbReference type="GO" id="GO:0004553">
    <property type="term" value="F:hydrolase activity, hydrolyzing O-glycosyl compounds"/>
    <property type="evidence" value="ECO:0007669"/>
    <property type="project" value="TreeGrafter"/>
</dbReference>
<dbReference type="Pfam" id="PF00723">
    <property type="entry name" value="Glyco_hydro_15"/>
    <property type="match status" value="1"/>
</dbReference>
<feature type="signal peptide" evidence="1">
    <location>
        <begin position="1"/>
        <end position="21"/>
    </location>
</feature>
<gene>
    <name evidence="3" type="ORF">PGLA1383_LOCUS33327</name>
</gene>
<dbReference type="EMBL" id="CAJNNV010025668">
    <property type="protein sequence ID" value="CAE8615614.1"/>
    <property type="molecule type" value="Genomic_DNA"/>
</dbReference>
<evidence type="ECO:0000313" key="3">
    <source>
        <dbReference type="EMBL" id="CAE8615614.1"/>
    </source>
</evidence>
<dbReference type="Gene3D" id="1.50.10.10">
    <property type="match status" value="2"/>
</dbReference>
<keyword evidence="4" id="KW-1185">Reference proteome</keyword>
<organism evidence="3 4">
    <name type="scientific">Polarella glacialis</name>
    <name type="common">Dinoflagellate</name>
    <dbReference type="NCBI Taxonomy" id="89957"/>
    <lineage>
        <taxon>Eukaryota</taxon>
        <taxon>Sar</taxon>
        <taxon>Alveolata</taxon>
        <taxon>Dinophyceae</taxon>
        <taxon>Suessiales</taxon>
        <taxon>Suessiaceae</taxon>
        <taxon>Polarella</taxon>
    </lineage>
</organism>
<keyword evidence="1" id="KW-0732">Signal</keyword>
<dbReference type="PANTHER" id="PTHR31616">
    <property type="entry name" value="TREHALASE"/>
    <property type="match status" value="1"/>
</dbReference>
<dbReference type="InterPro" id="IPR011613">
    <property type="entry name" value="GH15-like"/>
</dbReference>
<comment type="caution">
    <text evidence="3">The sequence shown here is derived from an EMBL/GenBank/DDBJ whole genome shotgun (WGS) entry which is preliminary data.</text>
</comment>
<name>A0A813FQ94_POLGL</name>
<sequence length="627" mass="67139">MAQFQLLVGGFLLVLITRGSFHPSDEAAEACAPGLEEVDGLMLLQMPRTLSAEKVAVPSALCSELSDGRLDGLGGGEGPYSAEEVGQVACNMAANIFANGTIIASPSRGVEIIYAWPNGSAILQNDYYYMWQRDAGLTMRSLLRLPGKGQAMKAQLTAYAKLLQGLWAVPTTNKDCWPQVDGWCDILGEPKFFVNGSVYNHGWGRSQNDGPAINALVLIELLSDWEPDSALAEVAKNEVLRALNYVGNMVSGSTVDPWEMLYGQHFFVHAMQYRAMAAGVELARKQNWTDCGNFANWATMLTTLVETHWSPTEGIVRETVARPWHNTVCPKCASSSLEGASTIPPCELDVAVLCGSLYSQAAAGDGAEAYPSVVPPHDSRTLPTAMHLVESMAPTYEVGKLDGAVSSQASVRGAEAYPSVMPPHDSRILATAMHLVESMAPTYEVNQVDDAAGLPGVLIGRYPGDEYSGVIMTPGMPPICQGFNCGNPWFLTTHSLADVLYSSAKAAARGQLVADPLNSGFLLKAVALALPAAAREQISSVPSSRAEMAEMLIKSGDGVLARAKKHAGPGMHMSEQIYRGNNKMPPLEPGIMVGARDLTWSYASLLDALCTRREAVDALRAVTESDK</sequence>
<proteinExistence type="predicted"/>
<dbReference type="OrthoDB" id="6123450at2759"/>
<dbReference type="Proteomes" id="UP000654075">
    <property type="component" value="Unassembled WGS sequence"/>
</dbReference>
<accession>A0A813FQ94</accession>
<dbReference type="InterPro" id="IPR008928">
    <property type="entry name" value="6-hairpin_glycosidase_sf"/>
</dbReference>
<dbReference type="PANTHER" id="PTHR31616:SF9">
    <property type="entry name" value="GLUCOAMYLASE, INTRACELLULAR SPORULATION-SPECIFIC"/>
    <property type="match status" value="1"/>
</dbReference>
<dbReference type="InterPro" id="IPR012341">
    <property type="entry name" value="6hp_glycosidase-like_sf"/>
</dbReference>